<dbReference type="SUPFAM" id="SSF51206">
    <property type="entry name" value="cAMP-binding domain-like"/>
    <property type="match status" value="1"/>
</dbReference>
<dbReference type="Proteomes" id="UP000603715">
    <property type="component" value="Unassembled WGS sequence"/>
</dbReference>
<dbReference type="CDD" id="cd00038">
    <property type="entry name" value="CAP_ED"/>
    <property type="match status" value="1"/>
</dbReference>
<reference evidence="2" key="1">
    <citation type="submission" date="2021-11" db="EMBL/GenBank/DDBJ databases">
        <title>Description of novel Chryseobacterium species.</title>
        <authorList>
            <person name="Saticioglu I.B."/>
            <person name="Ay H."/>
            <person name="Altun S."/>
            <person name="Duman M."/>
        </authorList>
    </citation>
    <scope>NUCLEOTIDE SEQUENCE</scope>
    <source>
        <strain evidence="2">C-39</strain>
    </source>
</reference>
<evidence type="ECO:0000313" key="2">
    <source>
        <dbReference type="EMBL" id="MCC9035541.1"/>
    </source>
</evidence>
<dbReference type="InterPro" id="IPR014710">
    <property type="entry name" value="RmlC-like_jellyroll"/>
</dbReference>
<dbReference type="AlphaFoldDB" id="A0A9Q3YRZ6"/>
<protein>
    <submittedName>
        <fullName evidence="1">Crp/Fnr family transcriptional regulator</fullName>
    </submittedName>
</protein>
<evidence type="ECO:0000313" key="1">
    <source>
        <dbReference type="EMBL" id="MBD3906654.1"/>
    </source>
</evidence>
<reference evidence="1" key="3">
    <citation type="submission" date="2024-05" db="EMBL/GenBank/DDBJ databases">
        <title>Description of novel Chryseobacterium sp. strain C-2.</title>
        <authorList>
            <person name="Saticioglu I.B."/>
        </authorList>
    </citation>
    <scope>NUCLEOTIDE SEQUENCE</scope>
    <source>
        <strain evidence="1">C-2</strain>
    </source>
</reference>
<dbReference type="EMBL" id="JACXXP010000037">
    <property type="protein sequence ID" value="MBD3906654.1"/>
    <property type="molecule type" value="Genomic_DNA"/>
</dbReference>
<gene>
    <name evidence="1" type="ORF">IEW27_18900</name>
    <name evidence="2" type="ORF">LNP80_14920</name>
</gene>
<reference evidence="3" key="2">
    <citation type="submission" date="2023-07" db="EMBL/GenBank/DDBJ databases">
        <title>Description of novel Chryseobacterium sp. strain C-2.</title>
        <authorList>
            <person name="Saticioglu I.B."/>
        </authorList>
    </citation>
    <scope>NUCLEOTIDE SEQUENCE [LARGE SCALE GENOMIC DNA]</scope>
    <source>
        <strain evidence="3">C-2</strain>
    </source>
</reference>
<keyword evidence="3" id="KW-1185">Reference proteome</keyword>
<dbReference type="InterPro" id="IPR018490">
    <property type="entry name" value="cNMP-bd_dom_sf"/>
</dbReference>
<accession>A0A9Q3YRZ6</accession>
<dbReference type="Proteomes" id="UP001107960">
    <property type="component" value="Unassembled WGS sequence"/>
</dbReference>
<evidence type="ECO:0000313" key="3">
    <source>
        <dbReference type="Proteomes" id="UP000603715"/>
    </source>
</evidence>
<organism evidence="2 4">
    <name type="scientific">Chryseobacterium muglaense</name>
    <dbReference type="NCBI Taxonomy" id="2893752"/>
    <lineage>
        <taxon>Bacteria</taxon>
        <taxon>Pseudomonadati</taxon>
        <taxon>Bacteroidota</taxon>
        <taxon>Flavobacteriia</taxon>
        <taxon>Flavobacteriales</taxon>
        <taxon>Weeksellaceae</taxon>
        <taxon>Chryseobacterium group</taxon>
        <taxon>Chryseobacterium</taxon>
    </lineage>
</organism>
<dbReference type="InterPro" id="IPR000595">
    <property type="entry name" value="cNMP-bd_dom"/>
</dbReference>
<comment type="caution">
    <text evidence="2">The sequence shown here is derived from an EMBL/GenBank/DDBJ whole genome shotgun (WGS) entry which is preliminary data.</text>
</comment>
<sequence>MLPKNILQLFKEYYKDDITEDFLNEIEAQAKYIEVAKGEILFSDNQAKQIFLIISGSLVRFVITPDGEEKAIMFHTESFLPFTGNAFIGTDHSSVNHFTKVNEDIKALVIPYDFVSTAIGKYPFYAKQVYQNTLLYIQSLIQFQNHLTGLTSLEFLKWLLEHYGFFFQRFQSKDIASFMGITPTWLSSLKNKASKNSI</sequence>
<proteinExistence type="predicted"/>
<dbReference type="RefSeq" id="WP_191181052.1">
    <property type="nucleotide sequence ID" value="NZ_JACXXP010000037.1"/>
</dbReference>
<dbReference type="Gene3D" id="2.60.120.10">
    <property type="entry name" value="Jelly Rolls"/>
    <property type="match status" value="1"/>
</dbReference>
<dbReference type="EMBL" id="JAJJML010000001">
    <property type="protein sequence ID" value="MCC9035541.1"/>
    <property type="molecule type" value="Genomic_DNA"/>
</dbReference>
<evidence type="ECO:0000313" key="4">
    <source>
        <dbReference type="Proteomes" id="UP001107960"/>
    </source>
</evidence>
<name>A0A9Q3YRZ6_9FLAO</name>